<evidence type="ECO:0000313" key="5">
    <source>
        <dbReference type="EMBL" id="KJZ71863.1"/>
    </source>
</evidence>
<dbReference type="SUPFAM" id="SSF101751">
    <property type="entry name" value="Hydrophobin II, HfbII"/>
    <property type="match status" value="1"/>
</dbReference>
<evidence type="ECO:0000256" key="2">
    <source>
        <dbReference type="ARBA" id="ARBA00009576"/>
    </source>
</evidence>
<evidence type="ECO:0000256" key="1">
    <source>
        <dbReference type="ARBA" id="ARBA00004196"/>
    </source>
</evidence>
<comment type="subcellular location">
    <subcellularLocation>
        <location evidence="1">Cell envelope</location>
    </subcellularLocation>
</comment>
<feature type="chain" id="PRO_5012362075" description="Hydrophobin" evidence="4">
    <location>
        <begin position="16"/>
        <end position="365"/>
    </location>
</feature>
<sequence>MKVLAVAVLVASAMAAPVEERAMNSVESEAAPATSALLPGDALRMGFMYNNMMGGVPMTTGLPFNPPIIMPPVSTPIIMPPVSTPIIMPPMMTSIARPMYTLPFMPRVRPVMPMAGYGWYAGYQKGDTTTTTPPVTTPPSTSTFDYNSLLSAISTMTGALTSATGALTGATSALTGSANAVSNVIGTASGALSGAASALTNATSALTGSASSVSNVTSALLNATGALTGSTGIISSISSALTNATSSLTNTTTALAGTTAALTNASSALTGVTNTVANTTGTLLGGVTTPSLSNLLCGGQVLYTQPQCCGASILGVASVTCSALSGTNPPASVAAFKTLCSATGQTASCCSLSAAGVSLACTTSI</sequence>
<dbReference type="Pfam" id="PF06766">
    <property type="entry name" value="Hydrophobin_2"/>
    <property type="match status" value="1"/>
</dbReference>
<evidence type="ECO:0000256" key="4">
    <source>
        <dbReference type="SAM" id="SignalP"/>
    </source>
</evidence>
<dbReference type="AlphaFoldDB" id="A0A0F7ZSS3"/>
<protein>
    <recommendedName>
        <fullName evidence="7">Hydrophobin</fullName>
    </recommendedName>
</protein>
<dbReference type="Gene3D" id="3.20.120.10">
    <property type="entry name" value="Hydrophobin"/>
    <property type="match status" value="1"/>
</dbReference>
<evidence type="ECO:0000313" key="6">
    <source>
        <dbReference type="Proteomes" id="UP000054481"/>
    </source>
</evidence>
<evidence type="ECO:0008006" key="7">
    <source>
        <dbReference type="Google" id="ProtNLM"/>
    </source>
</evidence>
<accession>A0A0F7ZSS3</accession>
<dbReference type="EMBL" id="KQ030558">
    <property type="protein sequence ID" value="KJZ71863.1"/>
    <property type="molecule type" value="Genomic_DNA"/>
</dbReference>
<reference evidence="5 6" key="1">
    <citation type="journal article" date="2014" name="Genome Biol. Evol.">
        <title>Comparative genomics and transcriptomics analyses reveal divergent lifestyle features of nematode endoparasitic fungus Hirsutella minnesotensis.</title>
        <authorList>
            <person name="Lai Y."/>
            <person name="Liu K."/>
            <person name="Zhang X."/>
            <person name="Zhang X."/>
            <person name="Li K."/>
            <person name="Wang N."/>
            <person name="Shu C."/>
            <person name="Wu Y."/>
            <person name="Wang C."/>
            <person name="Bushley K.E."/>
            <person name="Xiang M."/>
            <person name="Liu X."/>
        </authorList>
    </citation>
    <scope>NUCLEOTIDE SEQUENCE [LARGE SCALE GENOMIC DNA]</scope>
    <source>
        <strain evidence="5 6">3608</strain>
    </source>
</reference>
<name>A0A0F7ZSS3_9HYPO</name>
<dbReference type="Proteomes" id="UP000054481">
    <property type="component" value="Unassembled WGS sequence"/>
</dbReference>
<gene>
    <name evidence="5" type="ORF">HIM_08708</name>
</gene>
<dbReference type="InterPro" id="IPR010636">
    <property type="entry name" value="Class_II_hydrophobin"/>
</dbReference>
<dbReference type="CDD" id="cd23508">
    <property type="entry name" value="hydrophobin_II"/>
    <property type="match status" value="1"/>
</dbReference>
<evidence type="ECO:0000256" key="3">
    <source>
        <dbReference type="ARBA" id="ARBA00023157"/>
    </source>
</evidence>
<organism evidence="5 6">
    <name type="scientific">Hirsutella minnesotensis 3608</name>
    <dbReference type="NCBI Taxonomy" id="1043627"/>
    <lineage>
        <taxon>Eukaryota</taxon>
        <taxon>Fungi</taxon>
        <taxon>Dikarya</taxon>
        <taxon>Ascomycota</taxon>
        <taxon>Pezizomycotina</taxon>
        <taxon>Sordariomycetes</taxon>
        <taxon>Hypocreomycetidae</taxon>
        <taxon>Hypocreales</taxon>
        <taxon>Ophiocordycipitaceae</taxon>
        <taxon>Hirsutella</taxon>
    </lineage>
</organism>
<proteinExistence type="inferred from homology"/>
<feature type="signal peptide" evidence="4">
    <location>
        <begin position="1"/>
        <end position="15"/>
    </location>
</feature>
<keyword evidence="4" id="KW-0732">Signal</keyword>
<keyword evidence="6" id="KW-1185">Reference proteome</keyword>
<dbReference type="GO" id="GO:0005576">
    <property type="term" value="C:extracellular region"/>
    <property type="evidence" value="ECO:0007669"/>
    <property type="project" value="InterPro"/>
</dbReference>
<keyword evidence="3" id="KW-1015">Disulfide bond</keyword>
<comment type="similarity">
    <text evidence="2">Belongs to the cerato-ulmin hydrophobin family.</text>
</comment>
<dbReference type="InterPro" id="IPR036686">
    <property type="entry name" value="Class_II_Hydrophobin_sf"/>
</dbReference>
<dbReference type="OrthoDB" id="4500971at2759"/>